<dbReference type="InterPro" id="IPR043158">
    <property type="entry name" value="Wnt_C"/>
</dbReference>
<evidence type="ECO:0000256" key="2">
    <source>
        <dbReference type="ARBA" id="ARBA00005683"/>
    </source>
</evidence>
<dbReference type="GO" id="GO:0005109">
    <property type="term" value="F:frizzled binding"/>
    <property type="evidence" value="ECO:0007669"/>
    <property type="project" value="TreeGrafter"/>
</dbReference>
<dbReference type="SMART" id="SM00097">
    <property type="entry name" value="WNT1"/>
    <property type="match status" value="1"/>
</dbReference>
<dbReference type="GO" id="GO:0005125">
    <property type="term" value="F:cytokine activity"/>
    <property type="evidence" value="ECO:0007669"/>
    <property type="project" value="TreeGrafter"/>
</dbReference>
<dbReference type="AlphaFoldDB" id="A0AAD5PUW9"/>
<comment type="similarity">
    <text evidence="2 10">Belongs to the Wnt family.</text>
</comment>
<evidence type="ECO:0000256" key="1">
    <source>
        <dbReference type="ARBA" id="ARBA00004498"/>
    </source>
</evidence>
<evidence type="ECO:0000256" key="9">
    <source>
        <dbReference type="ARBA" id="ARBA00023288"/>
    </source>
</evidence>
<gene>
    <name evidence="13" type="ORF">GHT06_018714</name>
</gene>
<feature type="region of interest" description="Disordered" evidence="11">
    <location>
        <begin position="139"/>
        <end position="167"/>
    </location>
</feature>
<dbReference type="PANTHER" id="PTHR12027">
    <property type="entry name" value="WNT RELATED"/>
    <property type="match status" value="1"/>
</dbReference>
<comment type="function">
    <text evidence="10">Ligand for members of the frizzled family of seven transmembrane receptors.</text>
</comment>
<evidence type="ECO:0000256" key="3">
    <source>
        <dbReference type="ARBA" id="ARBA00022473"/>
    </source>
</evidence>
<reference evidence="13 14" key="1">
    <citation type="submission" date="2022-05" db="EMBL/GenBank/DDBJ databases">
        <title>A multi-omics perspective on studying reproductive biology in Daphnia sinensis.</title>
        <authorList>
            <person name="Jia J."/>
        </authorList>
    </citation>
    <scope>NUCLEOTIDE SEQUENCE [LARGE SCALE GENOMIC DNA]</scope>
    <source>
        <strain evidence="13 14">WSL</strain>
    </source>
</reference>
<evidence type="ECO:0000256" key="8">
    <source>
        <dbReference type="ARBA" id="ARBA00023180"/>
    </source>
</evidence>
<feature type="signal peptide" evidence="12">
    <location>
        <begin position="1"/>
        <end position="23"/>
    </location>
</feature>
<evidence type="ECO:0000256" key="5">
    <source>
        <dbReference type="ARBA" id="ARBA00022530"/>
    </source>
</evidence>
<dbReference type="PROSITE" id="PS00246">
    <property type="entry name" value="WNT1"/>
    <property type="match status" value="1"/>
</dbReference>
<evidence type="ECO:0000256" key="12">
    <source>
        <dbReference type="SAM" id="SignalP"/>
    </source>
</evidence>
<evidence type="ECO:0000313" key="13">
    <source>
        <dbReference type="EMBL" id="KAI9556140.1"/>
    </source>
</evidence>
<evidence type="ECO:0000256" key="6">
    <source>
        <dbReference type="ARBA" id="ARBA00022687"/>
    </source>
</evidence>
<feature type="chain" id="PRO_5042268930" description="Protein Wnt" evidence="12">
    <location>
        <begin position="24"/>
        <end position="435"/>
    </location>
</feature>
<evidence type="ECO:0000256" key="10">
    <source>
        <dbReference type="RuleBase" id="RU003500"/>
    </source>
</evidence>
<comment type="caution">
    <text evidence="13">The sequence shown here is derived from an EMBL/GenBank/DDBJ whole genome shotgun (WGS) entry which is preliminary data.</text>
</comment>
<keyword evidence="8" id="KW-0325">Glycoprotein</keyword>
<feature type="compositionally biased region" description="Pro residues" evidence="11">
    <location>
        <begin position="156"/>
        <end position="166"/>
    </location>
</feature>
<dbReference type="Proteomes" id="UP000820818">
    <property type="component" value="Linkage Group LG7"/>
</dbReference>
<dbReference type="GO" id="GO:0007517">
    <property type="term" value="P:muscle organ development"/>
    <property type="evidence" value="ECO:0007669"/>
    <property type="project" value="UniProtKB-ARBA"/>
</dbReference>
<feature type="region of interest" description="Disordered" evidence="11">
    <location>
        <begin position="321"/>
        <end position="344"/>
    </location>
</feature>
<dbReference type="GO" id="GO:0060070">
    <property type="term" value="P:canonical Wnt signaling pathway"/>
    <property type="evidence" value="ECO:0007669"/>
    <property type="project" value="TreeGrafter"/>
</dbReference>
<feature type="compositionally biased region" description="Basic and acidic residues" evidence="11">
    <location>
        <begin position="321"/>
        <end position="330"/>
    </location>
</feature>
<keyword evidence="9" id="KW-0449">Lipoprotein</keyword>
<dbReference type="GO" id="GO:0005615">
    <property type="term" value="C:extracellular space"/>
    <property type="evidence" value="ECO:0007669"/>
    <property type="project" value="TreeGrafter"/>
</dbReference>
<dbReference type="GO" id="GO:0000902">
    <property type="term" value="P:cell morphogenesis"/>
    <property type="evidence" value="ECO:0007669"/>
    <property type="project" value="UniProtKB-ARBA"/>
</dbReference>
<dbReference type="GO" id="GO:0045165">
    <property type="term" value="P:cell fate commitment"/>
    <property type="evidence" value="ECO:0007669"/>
    <property type="project" value="TreeGrafter"/>
</dbReference>
<name>A0AAD5PUW9_9CRUS</name>
<organism evidence="13 14">
    <name type="scientific">Daphnia sinensis</name>
    <dbReference type="NCBI Taxonomy" id="1820382"/>
    <lineage>
        <taxon>Eukaryota</taxon>
        <taxon>Metazoa</taxon>
        <taxon>Ecdysozoa</taxon>
        <taxon>Arthropoda</taxon>
        <taxon>Crustacea</taxon>
        <taxon>Branchiopoda</taxon>
        <taxon>Diplostraca</taxon>
        <taxon>Cladocera</taxon>
        <taxon>Anomopoda</taxon>
        <taxon>Daphniidae</taxon>
        <taxon>Daphnia</taxon>
        <taxon>Daphnia similis group</taxon>
    </lineage>
</organism>
<protein>
    <recommendedName>
        <fullName evidence="10">Protein Wnt</fullName>
    </recommendedName>
</protein>
<sequence length="435" mass="48190">MGRMKWFNLFVALSILAIQSASAIQWLALSRSSAVASAIGTPFICDQLAETLDAKQVQFCKKHPGFMMSVQTGASRAIDECKFQFRTRRWNCSTLDETAAAATNGRQLPTIVPLAGMPQASTRSKKKTAKVSRDLYSNVTRSDGPYKAKPPKPRKSPPSPFGPNPVVPGGTREAAFVHAISAAGVAHALTRACSAGELDDCGCDRTVRGASPEGFQWAGCSDNVHFGTSFSRTFVDAREHRFSKRKPKANLNGTAAAQQQMQIWRALMNLHNNEAGRKIIEKSMRIECKCHGVSGSCELRTCWKAMPSFREIGEQLKEKFDSATEVEPRTSHSGSRRHLVPRSPTYKPHTDADLVYLDRSPDYCEYDSKTGSLGTHGRPCNKTSKAIDGCDLLCCNRGYKSHRERRAERCMCKFHWCCSVHCKTCLREVEVHTCM</sequence>
<accession>A0AAD5PUW9</accession>
<proteinExistence type="inferred from homology"/>
<dbReference type="Gene3D" id="3.30.2460.20">
    <property type="match status" value="1"/>
</dbReference>
<comment type="subcellular location">
    <subcellularLocation>
        <location evidence="1 10">Secreted</location>
        <location evidence="1 10">Extracellular space</location>
        <location evidence="1 10">Extracellular matrix</location>
    </subcellularLocation>
</comment>
<keyword evidence="12" id="KW-0732">Signal</keyword>
<dbReference type="CDD" id="cd19336">
    <property type="entry name" value="Wnt_Wnt4"/>
    <property type="match status" value="1"/>
</dbReference>
<keyword evidence="7" id="KW-1015">Disulfide bond</keyword>
<keyword evidence="14" id="KW-1185">Reference proteome</keyword>
<dbReference type="FunFam" id="3.30.2460.20:FF:000001">
    <property type="entry name" value="Wnt homolog"/>
    <property type="match status" value="1"/>
</dbReference>
<evidence type="ECO:0000256" key="11">
    <source>
        <dbReference type="SAM" id="MobiDB-lite"/>
    </source>
</evidence>
<keyword evidence="3 10" id="KW-0217">Developmental protein</keyword>
<dbReference type="GO" id="GO:0030182">
    <property type="term" value="P:neuron differentiation"/>
    <property type="evidence" value="ECO:0007669"/>
    <property type="project" value="TreeGrafter"/>
</dbReference>
<evidence type="ECO:0000256" key="4">
    <source>
        <dbReference type="ARBA" id="ARBA00022525"/>
    </source>
</evidence>
<evidence type="ECO:0000313" key="14">
    <source>
        <dbReference type="Proteomes" id="UP000820818"/>
    </source>
</evidence>
<keyword evidence="4" id="KW-0964">Secreted</keyword>
<keyword evidence="6 10" id="KW-0879">Wnt signaling pathway</keyword>
<dbReference type="EMBL" id="WJBH02000007">
    <property type="protein sequence ID" value="KAI9556140.1"/>
    <property type="molecule type" value="Genomic_DNA"/>
</dbReference>
<dbReference type="PRINTS" id="PR01349">
    <property type="entry name" value="WNTPROTEIN"/>
</dbReference>
<dbReference type="InterPro" id="IPR005817">
    <property type="entry name" value="Wnt"/>
</dbReference>
<dbReference type="Pfam" id="PF00110">
    <property type="entry name" value="wnt"/>
    <property type="match status" value="2"/>
</dbReference>
<dbReference type="InterPro" id="IPR018161">
    <property type="entry name" value="Wnt_CS"/>
</dbReference>
<dbReference type="PANTHER" id="PTHR12027:SF101">
    <property type="entry name" value="PROTEIN WNT-4"/>
    <property type="match status" value="1"/>
</dbReference>
<keyword evidence="5" id="KW-0272">Extracellular matrix</keyword>
<evidence type="ECO:0000256" key="7">
    <source>
        <dbReference type="ARBA" id="ARBA00023157"/>
    </source>
</evidence>